<evidence type="ECO:0008006" key="2">
    <source>
        <dbReference type="Google" id="ProtNLM"/>
    </source>
</evidence>
<sequence length="183" mass="20321">MALQPVLDYIKTLVGTPYIWWKDGQSTLDTLQPFYATPDEDVPSIENIKRLGTNCAGFINLICRNFGAPIPGVSERDYYAGGTPAWYESLNARGKLHLIDTMKIYPIGTLLLAQYIDPEWQGHVAIVTSPGTIKTCKISHSFPEIGVVMDEPVGLTHELVESGYYTTSANIEDWLPDTKLVNT</sequence>
<dbReference type="Gene3D" id="3.90.1720.10">
    <property type="entry name" value="endopeptidase domain like (from Nostoc punctiforme)"/>
    <property type="match status" value="1"/>
</dbReference>
<organism evidence="1">
    <name type="scientific">viral metagenome</name>
    <dbReference type="NCBI Taxonomy" id="1070528"/>
    <lineage>
        <taxon>unclassified sequences</taxon>
        <taxon>metagenomes</taxon>
        <taxon>organismal metagenomes</taxon>
    </lineage>
</organism>
<dbReference type="AlphaFoldDB" id="A0A6C0E765"/>
<accession>A0A6C0E765</accession>
<reference evidence="1" key="1">
    <citation type="journal article" date="2020" name="Nature">
        <title>Giant virus diversity and host interactions through global metagenomics.</title>
        <authorList>
            <person name="Schulz F."/>
            <person name="Roux S."/>
            <person name="Paez-Espino D."/>
            <person name="Jungbluth S."/>
            <person name="Walsh D.A."/>
            <person name="Denef V.J."/>
            <person name="McMahon K.D."/>
            <person name="Konstantinidis K.T."/>
            <person name="Eloe-Fadrosh E.A."/>
            <person name="Kyrpides N.C."/>
            <person name="Woyke T."/>
        </authorList>
    </citation>
    <scope>NUCLEOTIDE SEQUENCE</scope>
    <source>
        <strain evidence="1">GVMAG-M-3300023179-138</strain>
    </source>
</reference>
<dbReference type="SUPFAM" id="SSF54001">
    <property type="entry name" value="Cysteine proteinases"/>
    <property type="match status" value="1"/>
</dbReference>
<dbReference type="InterPro" id="IPR038765">
    <property type="entry name" value="Papain-like_cys_pep_sf"/>
</dbReference>
<name>A0A6C0E765_9ZZZZ</name>
<dbReference type="EMBL" id="MN739743">
    <property type="protein sequence ID" value="QHT24283.1"/>
    <property type="molecule type" value="Genomic_DNA"/>
</dbReference>
<evidence type="ECO:0000313" key="1">
    <source>
        <dbReference type="EMBL" id="QHT24283.1"/>
    </source>
</evidence>
<protein>
    <recommendedName>
        <fullName evidence="2">Peptidase C51 domain-containing protein</fullName>
    </recommendedName>
</protein>
<proteinExistence type="predicted"/>